<dbReference type="PANTHER" id="PTHR44591:SF3">
    <property type="entry name" value="RESPONSE REGULATORY DOMAIN-CONTAINING PROTEIN"/>
    <property type="match status" value="1"/>
</dbReference>
<dbReference type="EMBL" id="PFMD01000021">
    <property type="protein sequence ID" value="PIY97011.1"/>
    <property type="molecule type" value="Genomic_DNA"/>
</dbReference>
<dbReference type="InterPro" id="IPR011006">
    <property type="entry name" value="CheY-like_superfamily"/>
</dbReference>
<dbReference type="PROSITE" id="PS50110">
    <property type="entry name" value="RESPONSE_REGULATORY"/>
    <property type="match status" value="1"/>
</dbReference>
<reference evidence="4 5" key="1">
    <citation type="submission" date="2017-09" db="EMBL/GenBank/DDBJ databases">
        <title>Depth-based differentiation of microbial function through sediment-hosted aquifers and enrichment of novel symbionts in the deep terrestrial subsurface.</title>
        <authorList>
            <person name="Probst A.J."/>
            <person name="Ladd B."/>
            <person name="Jarett J.K."/>
            <person name="Geller-Mcgrath D.E."/>
            <person name="Sieber C.M."/>
            <person name="Emerson J.B."/>
            <person name="Anantharaman K."/>
            <person name="Thomas B.C."/>
            <person name="Malmstrom R."/>
            <person name="Stieglmeier M."/>
            <person name="Klingl A."/>
            <person name="Woyke T."/>
            <person name="Ryan C.M."/>
            <person name="Banfield J.F."/>
        </authorList>
    </citation>
    <scope>NUCLEOTIDE SEQUENCE [LARGE SCALE GENOMIC DNA]</scope>
    <source>
        <strain evidence="4">CG_4_10_14_0_8_um_filter_42_10</strain>
    </source>
</reference>
<proteinExistence type="predicted"/>
<organism evidence="4 5">
    <name type="scientific">Candidatus Kerfeldbacteria bacterium CG_4_10_14_0_8_um_filter_42_10</name>
    <dbReference type="NCBI Taxonomy" id="2014248"/>
    <lineage>
        <taxon>Bacteria</taxon>
        <taxon>Candidatus Kerfeldiibacteriota</taxon>
    </lineage>
</organism>
<evidence type="ECO:0000259" key="3">
    <source>
        <dbReference type="PROSITE" id="PS50110"/>
    </source>
</evidence>
<name>A0A2M7RKM1_9BACT</name>
<dbReference type="InterPro" id="IPR050595">
    <property type="entry name" value="Bact_response_regulator"/>
</dbReference>
<dbReference type="InterPro" id="IPR001789">
    <property type="entry name" value="Sig_transdc_resp-reg_receiver"/>
</dbReference>
<feature type="modified residue" description="4-aspartylphosphate" evidence="2">
    <location>
        <position position="60"/>
    </location>
</feature>
<feature type="domain" description="Response regulatory" evidence="3">
    <location>
        <begin position="11"/>
        <end position="127"/>
    </location>
</feature>
<dbReference type="Gene3D" id="3.40.50.2300">
    <property type="match status" value="1"/>
</dbReference>
<gene>
    <name evidence="4" type="ORF">COY66_01600</name>
</gene>
<comment type="caution">
    <text evidence="4">The sequence shown here is derived from an EMBL/GenBank/DDBJ whole genome shotgun (WGS) entry which is preliminary data.</text>
</comment>
<evidence type="ECO:0000256" key="2">
    <source>
        <dbReference type="PROSITE-ProRule" id="PRU00169"/>
    </source>
</evidence>
<evidence type="ECO:0000313" key="4">
    <source>
        <dbReference type="EMBL" id="PIY97011.1"/>
    </source>
</evidence>
<dbReference type="PANTHER" id="PTHR44591">
    <property type="entry name" value="STRESS RESPONSE REGULATOR PROTEIN 1"/>
    <property type="match status" value="1"/>
</dbReference>
<dbReference type="SMART" id="SM00448">
    <property type="entry name" value="REC"/>
    <property type="match status" value="1"/>
</dbReference>
<dbReference type="Pfam" id="PF00072">
    <property type="entry name" value="Response_reg"/>
    <property type="match status" value="1"/>
</dbReference>
<evidence type="ECO:0000256" key="1">
    <source>
        <dbReference type="ARBA" id="ARBA00022553"/>
    </source>
</evidence>
<sequence>MQITGVESKKKILLVEDDSFLAGMYVSKLNLEDFKVSLADNGEDGLKLAQEQLPDLVLLDILLPQMDGFEVLKRLKDDPKTAKIPVILLTNLGQKKDVDRGLALGAEDYLIKAHFMPNEVIAKIKKILKS</sequence>
<dbReference type="SUPFAM" id="SSF52172">
    <property type="entry name" value="CheY-like"/>
    <property type="match status" value="1"/>
</dbReference>
<accession>A0A2M7RKM1</accession>
<keyword evidence="1 2" id="KW-0597">Phosphoprotein</keyword>
<dbReference type="AlphaFoldDB" id="A0A2M7RKM1"/>
<evidence type="ECO:0000313" key="5">
    <source>
        <dbReference type="Proteomes" id="UP000230779"/>
    </source>
</evidence>
<dbReference type="GO" id="GO:0000160">
    <property type="term" value="P:phosphorelay signal transduction system"/>
    <property type="evidence" value="ECO:0007669"/>
    <property type="project" value="InterPro"/>
</dbReference>
<protein>
    <submittedName>
        <fullName evidence="4">Response regulator</fullName>
    </submittedName>
</protein>
<dbReference type="Proteomes" id="UP000230779">
    <property type="component" value="Unassembled WGS sequence"/>
</dbReference>